<proteinExistence type="predicted"/>
<protein>
    <submittedName>
        <fullName evidence="2">Uncharacterized protein</fullName>
    </submittedName>
</protein>
<accession>M0DFK7</accession>
<organism evidence="2 3">
    <name type="scientific">Halogeometricum pallidum JCM 14848</name>
    <dbReference type="NCBI Taxonomy" id="1227487"/>
    <lineage>
        <taxon>Archaea</taxon>
        <taxon>Methanobacteriati</taxon>
        <taxon>Methanobacteriota</taxon>
        <taxon>Stenosarchaea group</taxon>
        <taxon>Halobacteria</taxon>
        <taxon>Halobacteriales</taxon>
        <taxon>Haloferacaceae</taxon>
        <taxon>Halogeometricum</taxon>
    </lineage>
</organism>
<evidence type="ECO:0000256" key="1">
    <source>
        <dbReference type="SAM" id="MobiDB-lite"/>
    </source>
</evidence>
<dbReference type="Proteomes" id="UP000011513">
    <property type="component" value="Unassembled WGS sequence"/>
</dbReference>
<evidence type="ECO:0000313" key="2">
    <source>
        <dbReference type="EMBL" id="ELZ33492.1"/>
    </source>
</evidence>
<gene>
    <name evidence="2" type="ORF">C474_05410</name>
</gene>
<keyword evidence="3" id="KW-1185">Reference proteome</keyword>
<comment type="caution">
    <text evidence="2">The sequence shown here is derived from an EMBL/GenBank/DDBJ whole genome shotgun (WGS) entry which is preliminary data.</text>
</comment>
<evidence type="ECO:0000313" key="3">
    <source>
        <dbReference type="Proteomes" id="UP000011513"/>
    </source>
</evidence>
<sequence length="69" mass="7185">MAVIVGSVRCRPKKVTHASEQERRRGSTVGPTGRGSAYAGRSGDAATARISSTATAALRARPVGWDMIS</sequence>
<dbReference type="InParanoid" id="M0DFK7"/>
<dbReference type="EMBL" id="AOIV01000008">
    <property type="protein sequence ID" value="ELZ33492.1"/>
    <property type="molecule type" value="Genomic_DNA"/>
</dbReference>
<reference evidence="2 3" key="1">
    <citation type="journal article" date="2014" name="PLoS Genet.">
        <title>Phylogenetically driven sequencing of extremely halophilic archaea reveals strategies for static and dynamic osmo-response.</title>
        <authorList>
            <person name="Becker E.A."/>
            <person name="Seitzer P.M."/>
            <person name="Tritt A."/>
            <person name="Larsen D."/>
            <person name="Krusor M."/>
            <person name="Yao A.I."/>
            <person name="Wu D."/>
            <person name="Madern D."/>
            <person name="Eisen J.A."/>
            <person name="Darling A.E."/>
            <person name="Facciotti M.T."/>
        </authorList>
    </citation>
    <scope>NUCLEOTIDE SEQUENCE [LARGE SCALE GENOMIC DNA]</scope>
    <source>
        <strain evidence="2 3">JCM 14848</strain>
    </source>
</reference>
<dbReference type="AlphaFoldDB" id="M0DFK7"/>
<name>M0DFK7_HALPD</name>
<feature type="region of interest" description="Disordered" evidence="1">
    <location>
        <begin position="1"/>
        <end position="46"/>
    </location>
</feature>